<organism evidence="3">
    <name type="scientific">Rhizopus microsporus var. microsporus</name>
    <dbReference type="NCBI Taxonomy" id="86635"/>
    <lineage>
        <taxon>Eukaryota</taxon>
        <taxon>Fungi</taxon>
        <taxon>Fungi incertae sedis</taxon>
        <taxon>Mucoromycota</taxon>
        <taxon>Mucoromycotina</taxon>
        <taxon>Mucoromycetes</taxon>
        <taxon>Mucorales</taxon>
        <taxon>Mucorineae</taxon>
        <taxon>Rhizopodaceae</taxon>
        <taxon>Rhizopus</taxon>
    </lineage>
</organism>
<gene>
    <name evidence="3" type="ORF">BCV72DRAFT_338041</name>
</gene>
<accession>A0A1X0QU88</accession>
<reference evidence="3" key="1">
    <citation type="journal article" date="2016" name="Proc. Natl. Acad. Sci. U.S.A.">
        <title>Lipid metabolic changes in an early divergent fungus govern the establishment of a mutualistic symbiosis with endobacteria.</title>
        <authorList>
            <person name="Lastovetsky O.A."/>
            <person name="Gaspar M.L."/>
            <person name="Mondo S.J."/>
            <person name="LaButti K.M."/>
            <person name="Sandor L."/>
            <person name="Grigoriev I.V."/>
            <person name="Henry S.A."/>
            <person name="Pawlowska T.E."/>
        </authorList>
    </citation>
    <scope>NUCLEOTIDE SEQUENCE [LARGE SCALE GENOMIC DNA]</scope>
    <source>
        <strain evidence="3">ATCC 52814</strain>
    </source>
</reference>
<dbReference type="Pfam" id="PF07282">
    <property type="entry name" value="Cas12f1-like_TNB"/>
    <property type="match status" value="1"/>
</dbReference>
<dbReference type="EMBL" id="KV922007">
    <property type="protein sequence ID" value="ORE03333.1"/>
    <property type="molecule type" value="Genomic_DNA"/>
</dbReference>
<evidence type="ECO:0000313" key="3">
    <source>
        <dbReference type="EMBL" id="ORE03333.1"/>
    </source>
</evidence>
<evidence type="ECO:0000256" key="1">
    <source>
        <dbReference type="ARBA" id="ARBA00023125"/>
    </source>
</evidence>
<dbReference type="GO" id="GO:0003677">
    <property type="term" value="F:DNA binding"/>
    <property type="evidence" value="ECO:0007669"/>
    <property type="project" value="UniProtKB-KW"/>
</dbReference>
<evidence type="ECO:0000259" key="2">
    <source>
        <dbReference type="Pfam" id="PF07282"/>
    </source>
</evidence>
<dbReference type="Proteomes" id="UP000242414">
    <property type="component" value="Unassembled WGS sequence"/>
</dbReference>
<protein>
    <recommendedName>
        <fullName evidence="2">Cas12f1-like TNB domain-containing protein</fullName>
    </recommendedName>
</protein>
<dbReference type="AlphaFoldDB" id="A0A1X0QU88"/>
<dbReference type="InterPro" id="IPR010095">
    <property type="entry name" value="Cas12f1-like_TNB"/>
</dbReference>
<dbReference type="VEuPathDB" id="FungiDB:BCV72DRAFT_338041"/>
<keyword evidence="1" id="KW-0238">DNA-binding</keyword>
<sequence length="248" mass="28828">MHITYMFQYMDVLLNFYSFETARTKWCDYIVGQRAVENAANILINGSRKYNKKKKQGEKTSKQSSLCPYKSREKCTKTLCIFMNTSYCSSKSFFFSERKHKEKFEEGDRTRMQLIIFGDGMKNKHHDKFKGLRCGVYDKLYKQLQRRERLEELLLLDINEYNTSKTCNSCLESNLQNLRRGSGEDECKIQVLICKRCNIFWNRNVMAAKNIFTIAESIWNGNGRPNVFQRQSATSSVVAASHSGGALT</sequence>
<name>A0A1X0QU88_RHIZD</name>
<proteinExistence type="predicted"/>
<feature type="domain" description="Cas12f1-like TNB" evidence="2">
    <location>
        <begin position="137"/>
        <end position="211"/>
    </location>
</feature>